<dbReference type="AlphaFoldDB" id="A0AAN5D7H3"/>
<dbReference type="SUPFAM" id="SSF90123">
    <property type="entry name" value="ABC transporter transmembrane region"/>
    <property type="match status" value="1"/>
</dbReference>
<comment type="caution">
    <text evidence="8">The sequence shown here is derived from an EMBL/GenBank/DDBJ whole genome shotgun (WGS) entry which is preliminary data.</text>
</comment>
<dbReference type="GO" id="GO:0005774">
    <property type="term" value="C:vacuolar membrane"/>
    <property type="evidence" value="ECO:0007669"/>
    <property type="project" value="TreeGrafter"/>
</dbReference>
<dbReference type="GO" id="GO:0020037">
    <property type="term" value="F:heme binding"/>
    <property type="evidence" value="ECO:0007669"/>
    <property type="project" value="TreeGrafter"/>
</dbReference>
<dbReference type="Pfam" id="PF00664">
    <property type="entry name" value="ABC_membrane"/>
    <property type="match status" value="1"/>
</dbReference>
<dbReference type="PROSITE" id="PS50929">
    <property type="entry name" value="ABC_TM1F"/>
    <property type="match status" value="1"/>
</dbReference>
<feature type="compositionally biased region" description="Basic and acidic residues" evidence="5">
    <location>
        <begin position="11"/>
        <end position="22"/>
    </location>
</feature>
<sequence>FQVSPGKLELQGDTRGGGEREPMMNGASSNRSSLQTWAGFSRKCALMVPYVWPKKSLNLQLRVALCLLLLLLGRLINVALPLYNKWIVDGLSAPATFSYWLIVVSSALKFLQGNGAMGGFLNTIRSYLWVPIQQYTTREIEVELFEHLHALSLRWHLSRKTGMVLRVMDRGTNSINQILNYLLFNIVPTIVDVFIAVVFFFSAFSISFGFIVLTTMIAYLVCTIKITEWRTRFQRKMNDKDNTSSAMGTDSLLNYETVKY</sequence>
<evidence type="ECO:0000259" key="7">
    <source>
        <dbReference type="PROSITE" id="PS50929"/>
    </source>
</evidence>
<evidence type="ECO:0000256" key="1">
    <source>
        <dbReference type="ARBA" id="ARBA00004141"/>
    </source>
</evidence>
<accession>A0AAN5D7H3</accession>
<organism evidence="8 9">
    <name type="scientific">Pristionchus mayeri</name>
    <dbReference type="NCBI Taxonomy" id="1317129"/>
    <lineage>
        <taxon>Eukaryota</taxon>
        <taxon>Metazoa</taxon>
        <taxon>Ecdysozoa</taxon>
        <taxon>Nematoda</taxon>
        <taxon>Chromadorea</taxon>
        <taxon>Rhabditida</taxon>
        <taxon>Rhabditina</taxon>
        <taxon>Diplogasteromorpha</taxon>
        <taxon>Diplogasteroidea</taxon>
        <taxon>Neodiplogasteridae</taxon>
        <taxon>Pristionchus</taxon>
    </lineage>
</organism>
<protein>
    <recommendedName>
        <fullName evidence="7">ABC transmembrane type-1 domain-containing protein</fullName>
    </recommendedName>
</protein>
<proteinExistence type="predicted"/>
<evidence type="ECO:0000313" key="9">
    <source>
        <dbReference type="Proteomes" id="UP001328107"/>
    </source>
</evidence>
<feature type="transmembrane region" description="Helical" evidence="6">
    <location>
        <begin position="178"/>
        <end position="200"/>
    </location>
</feature>
<keyword evidence="4 6" id="KW-0472">Membrane</keyword>
<feature type="non-terminal residue" evidence="8">
    <location>
        <position position="1"/>
    </location>
</feature>
<dbReference type="EMBL" id="BTRK01000006">
    <property type="protein sequence ID" value="GMR57127.1"/>
    <property type="molecule type" value="Genomic_DNA"/>
</dbReference>
<evidence type="ECO:0000313" key="8">
    <source>
        <dbReference type="EMBL" id="GMR57127.1"/>
    </source>
</evidence>
<name>A0AAN5D7H3_9BILA</name>
<evidence type="ECO:0000256" key="5">
    <source>
        <dbReference type="SAM" id="MobiDB-lite"/>
    </source>
</evidence>
<feature type="region of interest" description="Disordered" evidence="5">
    <location>
        <begin position="11"/>
        <end position="30"/>
    </location>
</feature>
<feature type="transmembrane region" description="Helical" evidence="6">
    <location>
        <begin position="63"/>
        <end position="83"/>
    </location>
</feature>
<evidence type="ECO:0000256" key="3">
    <source>
        <dbReference type="ARBA" id="ARBA00022989"/>
    </source>
</evidence>
<keyword evidence="3 6" id="KW-1133">Transmembrane helix</keyword>
<evidence type="ECO:0000256" key="4">
    <source>
        <dbReference type="ARBA" id="ARBA00023136"/>
    </source>
</evidence>
<evidence type="ECO:0000256" key="2">
    <source>
        <dbReference type="ARBA" id="ARBA00022692"/>
    </source>
</evidence>
<dbReference type="InterPro" id="IPR011527">
    <property type="entry name" value="ABC1_TM_dom"/>
</dbReference>
<dbReference type="Gene3D" id="1.20.1560.10">
    <property type="entry name" value="ABC transporter type 1, transmembrane domain"/>
    <property type="match status" value="1"/>
</dbReference>
<dbReference type="InterPro" id="IPR036640">
    <property type="entry name" value="ABC1_TM_sf"/>
</dbReference>
<evidence type="ECO:0000256" key="6">
    <source>
        <dbReference type="SAM" id="Phobius"/>
    </source>
</evidence>
<feature type="transmembrane region" description="Helical" evidence="6">
    <location>
        <begin position="206"/>
        <end position="227"/>
    </location>
</feature>
<keyword evidence="2 6" id="KW-0812">Transmembrane</keyword>
<feature type="domain" description="ABC transmembrane type-1" evidence="7">
    <location>
        <begin position="64"/>
        <end position="260"/>
    </location>
</feature>
<keyword evidence="9" id="KW-1185">Reference proteome</keyword>
<comment type="subcellular location">
    <subcellularLocation>
        <location evidence="1">Membrane</location>
        <topology evidence="1">Multi-pass membrane protein</topology>
    </subcellularLocation>
</comment>
<dbReference type="GO" id="GO:0005524">
    <property type="term" value="F:ATP binding"/>
    <property type="evidence" value="ECO:0007669"/>
    <property type="project" value="InterPro"/>
</dbReference>
<reference evidence="9" key="1">
    <citation type="submission" date="2022-10" db="EMBL/GenBank/DDBJ databases">
        <title>Genome assembly of Pristionchus species.</title>
        <authorList>
            <person name="Yoshida K."/>
            <person name="Sommer R.J."/>
        </authorList>
    </citation>
    <scope>NUCLEOTIDE SEQUENCE [LARGE SCALE GENOMIC DNA]</scope>
    <source>
        <strain evidence="9">RS5460</strain>
    </source>
</reference>
<dbReference type="GO" id="GO:0015439">
    <property type="term" value="F:ABC-type heme transporter activity"/>
    <property type="evidence" value="ECO:0007669"/>
    <property type="project" value="TreeGrafter"/>
</dbReference>
<dbReference type="InterPro" id="IPR039421">
    <property type="entry name" value="Type_1_exporter"/>
</dbReference>
<dbReference type="PANTHER" id="PTHR24221">
    <property type="entry name" value="ATP-BINDING CASSETTE SUB-FAMILY B"/>
    <property type="match status" value="1"/>
</dbReference>
<gene>
    <name evidence="8" type="ORF">PMAYCL1PPCAC_27322</name>
</gene>
<dbReference type="Proteomes" id="UP001328107">
    <property type="component" value="Unassembled WGS sequence"/>
</dbReference>
<feature type="transmembrane region" description="Helical" evidence="6">
    <location>
        <begin position="95"/>
        <end position="111"/>
    </location>
</feature>
<dbReference type="PANTHER" id="PTHR24221:SF654">
    <property type="entry name" value="ATP-BINDING CASSETTE SUB-FAMILY B MEMBER 6"/>
    <property type="match status" value="1"/>
</dbReference>